<protein>
    <submittedName>
        <fullName evidence="2">Uncharacterized protein</fullName>
    </submittedName>
</protein>
<dbReference type="EMBL" id="JACOPR010000002">
    <property type="protein sequence ID" value="MBC5729958.1"/>
    <property type="molecule type" value="Genomic_DNA"/>
</dbReference>
<sequence length="119" mass="13001">MEELDIAPESSEPPLPSAGEIPEELIVELLDISPTCPACGEATMEVRSLDYEAPDFEYKRPCGHGGYPNFNDVATVAAGQCTLECSSCKHTQVLDVNEGIMYCPYENGYSEDKSYQQNG</sequence>
<evidence type="ECO:0000256" key="1">
    <source>
        <dbReference type="SAM" id="MobiDB-lite"/>
    </source>
</evidence>
<evidence type="ECO:0000313" key="3">
    <source>
        <dbReference type="Proteomes" id="UP000660021"/>
    </source>
</evidence>
<name>A0ABR7HR11_9FIRM</name>
<proteinExistence type="predicted"/>
<dbReference type="Proteomes" id="UP000660021">
    <property type="component" value="Unassembled WGS sequence"/>
</dbReference>
<accession>A0ABR7HR11</accession>
<evidence type="ECO:0000313" key="2">
    <source>
        <dbReference type="EMBL" id="MBC5729958.1"/>
    </source>
</evidence>
<comment type="caution">
    <text evidence="2">The sequence shown here is derived from an EMBL/GenBank/DDBJ whole genome shotgun (WGS) entry which is preliminary data.</text>
</comment>
<reference evidence="2 3" key="1">
    <citation type="submission" date="2020-08" db="EMBL/GenBank/DDBJ databases">
        <title>Genome public.</title>
        <authorList>
            <person name="Liu C."/>
            <person name="Sun Q."/>
        </authorList>
    </citation>
    <scope>NUCLEOTIDE SEQUENCE [LARGE SCALE GENOMIC DNA]</scope>
    <source>
        <strain evidence="2 3">New-38</strain>
    </source>
</reference>
<organism evidence="2 3">
    <name type="scientific">Pseudoflavonifractor hominis</name>
    <dbReference type="NCBI Taxonomy" id="2763059"/>
    <lineage>
        <taxon>Bacteria</taxon>
        <taxon>Bacillati</taxon>
        <taxon>Bacillota</taxon>
        <taxon>Clostridia</taxon>
        <taxon>Eubacteriales</taxon>
        <taxon>Oscillospiraceae</taxon>
        <taxon>Pseudoflavonifractor</taxon>
    </lineage>
</organism>
<keyword evidence="3" id="KW-1185">Reference proteome</keyword>
<feature type="region of interest" description="Disordered" evidence="1">
    <location>
        <begin position="1"/>
        <end position="20"/>
    </location>
</feature>
<gene>
    <name evidence="2" type="ORF">H8S34_03820</name>
</gene>
<dbReference type="RefSeq" id="WP_186963090.1">
    <property type="nucleotide sequence ID" value="NZ_JACOPR010000002.1"/>
</dbReference>